<dbReference type="Proteomes" id="UP000053647">
    <property type="component" value="Unassembled WGS sequence"/>
</dbReference>
<dbReference type="PANTHER" id="PTHR46223:SF4">
    <property type="entry name" value="HISTONE-LYSINE N-METHYLTRANSFERASE-RELATED"/>
    <property type="match status" value="1"/>
</dbReference>
<keyword evidence="5" id="KW-0949">S-adenosyl-L-methionine</keyword>
<dbReference type="GO" id="GO:0032259">
    <property type="term" value="P:methylation"/>
    <property type="evidence" value="ECO:0007669"/>
    <property type="project" value="UniProtKB-KW"/>
</dbReference>
<dbReference type="Pfam" id="PF00856">
    <property type="entry name" value="SET"/>
    <property type="match status" value="1"/>
</dbReference>
<keyword evidence="11" id="KW-1185">Reference proteome</keyword>
<protein>
    <recommendedName>
        <fullName evidence="12">SET domain-containing protein</fullName>
    </recommendedName>
</protein>
<evidence type="ECO:0000256" key="6">
    <source>
        <dbReference type="ARBA" id="ARBA00022723"/>
    </source>
</evidence>
<evidence type="ECO:0000256" key="3">
    <source>
        <dbReference type="ARBA" id="ARBA00022603"/>
    </source>
</evidence>
<dbReference type="HOGENOM" id="CLU_020840_3_2_1"/>
<dbReference type="SMART" id="SM00317">
    <property type="entry name" value="SET"/>
    <property type="match status" value="1"/>
</dbReference>
<keyword evidence="3" id="KW-0489">Methyltransferase</keyword>
<reference evidence="10 11" key="1">
    <citation type="submission" date="2014-06" db="EMBL/GenBank/DDBJ databases">
        <authorList>
            <consortium name="DOE Joint Genome Institute"/>
            <person name="Kuo A."/>
            <person name="Kohler A."/>
            <person name="Nagy L.G."/>
            <person name="Floudas D."/>
            <person name="Copeland A."/>
            <person name="Barry K.W."/>
            <person name="Cichocki N."/>
            <person name="Veneault-Fourrey C."/>
            <person name="LaButti K."/>
            <person name="Lindquist E.A."/>
            <person name="Lipzen A."/>
            <person name="Lundell T."/>
            <person name="Morin E."/>
            <person name="Murat C."/>
            <person name="Sun H."/>
            <person name="Tunlid A."/>
            <person name="Henrissat B."/>
            <person name="Grigoriev I.V."/>
            <person name="Hibbett D.S."/>
            <person name="Martin F."/>
            <person name="Nordberg H.P."/>
            <person name="Cantor M.N."/>
            <person name="Hua S.X."/>
        </authorList>
    </citation>
    <scope>NUCLEOTIDE SEQUENCE [LARGE SCALE GENOMIC DNA]</scope>
    <source>
        <strain evidence="10 11">ATCC 200175</strain>
    </source>
</reference>
<name>A0A0C9TBY5_PAXIN</name>
<evidence type="ECO:0000256" key="5">
    <source>
        <dbReference type="ARBA" id="ARBA00022691"/>
    </source>
</evidence>
<dbReference type="PROSITE" id="PS50867">
    <property type="entry name" value="PRE_SET"/>
    <property type="match status" value="1"/>
</dbReference>
<gene>
    <name evidence="10" type="ORF">PAXINDRAFT_94322</name>
</gene>
<comment type="subcellular location">
    <subcellularLocation>
        <location evidence="1">Chromosome</location>
    </subcellularLocation>
</comment>
<dbReference type="OrthoDB" id="308383at2759"/>
<evidence type="ECO:0000256" key="7">
    <source>
        <dbReference type="ARBA" id="ARBA00022833"/>
    </source>
</evidence>
<feature type="domain" description="Pre-SET" evidence="9">
    <location>
        <begin position="16"/>
        <end position="95"/>
    </location>
</feature>
<evidence type="ECO:0000256" key="2">
    <source>
        <dbReference type="ARBA" id="ARBA00022454"/>
    </source>
</evidence>
<feature type="domain" description="SET" evidence="8">
    <location>
        <begin position="98"/>
        <end position="236"/>
    </location>
</feature>
<proteinExistence type="predicted"/>
<evidence type="ECO:0000259" key="8">
    <source>
        <dbReference type="PROSITE" id="PS50280"/>
    </source>
</evidence>
<reference evidence="11" key="2">
    <citation type="submission" date="2015-01" db="EMBL/GenBank/DDBJ databases">
        <title>Evolutionary Origins and Diversification of the Mycorrhizal Mutualists.</title>
        <authorList>
            <consortium name="DOE Joint Genome Institute"/>
            <consortium name="Mycorrhizal Genomics Consortium"/>
            <person name="Kohler A."/>
            <person name="Kuo A."/>
            <person name="Nagy L.G."/>
            <person name="Floudas D."/>
            <person name="Copeland A."/>
            <person name="Barry K.W."/>
            <person name="Cichocki N."/>
            <person name="Veneault-Fourrey C."/>
            <person name="LaButti K."/>
            <person name="Lindquist E.A."/>
            <person name="Lipzen A."/>
            <person name="Lundell T."/>
            <person name="Morin E."/>
            <person name="Murat C."/>
            <person name="Riley R."/>
            <person name="Ohm R."/>
            <person name="Sun H."/>
            <person name="Tunlid A."/>
            <person name="Henrissat B."/>
            <person name="Grigoriev I.V."/>
            <person name="Hibbett D.S."/>
            <person name="Martin F."/>
        </authorList>
    </citation>
    <scope>NUCLEOTIDE SEQUENCE [LARGE SCALE GENOMIC DNA]</scope>
    <source>
        <strain evidence="11">ATCC 200175</strain>
    </source>
</reference>
<evidence type="ECO:0000256" key="4">
    <source>
        <dbReference type="ARBA" id="ARBA00022679"/>
    </source>
</evidence>
<evidence type="ECO:0008006" key="12">
    <source>
        <dbReference type="Google" id="ProtNLM"/>
    </source>
</evidence>
<organism evidence="10 11">
    <name type="scientific">Paxillus involutus ATCC 200175</name>
    <dbReference type="NCBI Taxonomy" id="664439"/>
    <lineage>
        <taxon>Eukaryota</taxon>
        <taxon>Fungi</taxon>
        <taxon>Dikarya</taxon>
        <taxon>Basidiomycota</taxon>
        <taxon>Agaricomycotina</taxon>
        <taxon>Agaricomycetes</taxon>
        <taxon>Agaricomycetidae</taxon>
        <taxon>Boletales</taxon>
        <taxon>Paxilineae</taxon>
        <taxon>Paxillaceae</taxon>
        <taxon>Paxillus</taxon>
    </lineage>
</organism>
<dbReference type="InterPro" id="IPR007728">
    <property type="entry name" value="Pre-SET_dom"/>
</dbReference>
<evidence type="ECO:0000256" key="1">
    <source>
        <dbReference type="ARBA" id="ARBA00004286"/>
    </source>
</evidence>
<dbReference type="GO" id="GO:0005694">
    <property type="term" value="C:chromosome"/>
    <property type="evidence" value="ECO:0007669"/>
    <property type="project" value="UniProtKB-SubCell"/>
</dbReference>
<evidence type="ECO:0000313" key="10">
    <source>
        <dbReference type="EMBL" id="KIJ04771.1"/>
    </source>
</evidence>
<dbReference type="Pfam" id="PF05033">
    <property type="entry name" value="Pre-SET"/>
    <property type="match status" value="1"/>
</dbReference>
<dbReference type="PANTHER" id="PTHR46223">
    <property type="entry name" value="HISTONE-LYSINE N-METHYLTRANSFERASE SUV39H"/>
    <property type="match status" value="1"/>
</dbReference>
<keyword evidence="4" id="KW-0808">Transferase</keyword>
<evidence type="ECO:0000259" key="9">
    <source>
        <dbReference type="PROSITE" id="PS50867"/>
    </source>
</evidence>
<keyword evidence="7" id="KW-0862">Zinc</keyword>
<keyword evidence="2" id="KW-0158">Chromosome</keyword>
<dbReference type="GO" id="GO:0046974">
    <property type="term" value="F:histone H3K9 methyltransferase activity"/>
    <property type="evidence" value="ECO:0007669"/>
    <property type="project" value="TreeGrafter"/>
</dbReference>
<dbReference type="EMBL" id="KN821525">
    <property type="protein sequence ID" value="KIJ04771.1"/>
    <property type="molecule type" value="Genomic_DNA"/>
</dbReference>
<dbReference type="GO" id="GO:0005634">
    <property type="term" value="C:nucleus"/>
    <property type="evidence" value="ECO:0007669"/>
    <property type="project" value="InterPro"/>
</dbReference>
<evidence type="ECO:0000313" key="11">
    <source>
        <dbReference type="Proteomes" id="UP000053647"/>
    </source>
</evidence>
<dbReference type="InterPro" id="IPR050973">
    <property type="entry name" value="H3K9_Histone-Lys_N-MTase"/>
</dbReference>
<dbReference type="GO" id="GO:0008270">
    <property type="term" value="F:zinc ion binding"/>
    <property type="evidence" value="ECO:0007669"/>
    <property type="project" value="InterPro"/>
</dbReference>
<keyword evidence="6" id="KW-0479">Metal-binding</keyword>
<dbReference type="PROSITE" id="PS50280">
    <property type="entry name" value="SET"/>
    <property type="match status" value="1"/>
</dbReference>
<dbReference type="AlphaFoldDB" id="A0A0C9TBY5"/>
<accession>A0A0C9TBY5</accession>
<dbReference type="Gene3D" id="2.170.270.10">
    <property type="entry name" value="SET domain"/>
    <property type="match status" value="1"/>
</dbReference>
<sequence>MWLGEGVPPPDVKNLKSCGCVGKCDPKSKTCACAKRQLEWLQGYIDEGILPTTWPGSPFVYDPRGILQRPDCPIFECNQFCSCDDDCANRVVQNGRKWPVHIVKTMHKGWGNKIPRGSYVGIYSGELLTELEGEERGRYYDISGRTYLFSIDFHHLKLGMQDPDDWENIYVVDAYHAGNVIHSLFGASRLVKNHSCDPNCRIYACYVNDSDIDKPLLAVFTTRDVEPWEELCFSYYGDIDVSNFILGVFIVADFIFQEKREIIEEARKTGKEELVKDHAVYARCHCEADNCIGRLFS</sequence>
<dbReference type="SUPFAM" id="SSF82199">
    <property type="entry name" value="SET domain"/>
    <property type="match status" value="1"/>
</dbReference>
<dbReference type="InterPro" id="IPR001214">
    <property type="entry name" value="SET_dom"/>
</dbReference>
<dbReference type="InterPro" id="IPR046341">
    <property type="entry name" value="SET_dom_sf"/>
</dbReference>